<dbReference type="EMBL" id="UINC01005882">
    <property type="protein sequence ID" value="SVA24145.1"/>
    <property type="molecule type" value="Genomic_DNA"/>
</dbReference>
<feature type="domain" description="Beta-lactamase-related" evidence="1">
    <location>
        <begin position="57"/>
        <end position="399"/>
    </location>
</feature>
<evidence type="ECO:0000313" key="2">
    <source>
        <dbReference type="EMBL" id="SVA24145.1"/>
    </source>
</evidence>
<dbReference type="InterPro" id="IPR050789">
    <property type="entry name" value="Diverse_Enzym_Activities"/>
</dbReference>
<proteinExistence type="predicted"/>
<dbReference type="Pfam" id="PF00144">
    <property type="entry name" value="Beta-lactamase"/>
    <property type="match status" value="1"/>
</dbReference>
<dbReference type="InterPro" id="IPR012338">
    <property type="entry name" value="Beta-lactam/transpept-like"/>
</dbReference>
<evidence type="ECO:0000259" key="1">
    <source>
        <dbReference type="Pfam" id="PF00144"/>
    </source>
</evidence>
<dbReference type="Gene3D" id="3.40.710.10">
    <property type="entry name" value="DD-peptidase/beta-lactamase superfamily"/>
    <property type="match status" value="1"/>
</dbReference>
<organism evidence="2">
    <name type="scientific">marine metagenome</name>
    <dbReference type="NCBI Taxonomy" id="408172"/>
    <lineage>
        <taxon>unclassified sequences</taxon>
        <taxon>metagenomes</taxon>
        <taxon>ecological metagenomes</taxon>
    </lineage>
</organism>
<reference evidence="2" key="1">
    <citation type="submission" date="2018-05" db="EMBL/GenBank/DDBJ databases">
        <authorList>
            <person name="Lanie J.A."/>
            <person name="Ng W.-L."/>
            <person name="Kazmierczak K.M."/>
            <person name="Andrzejewski T.M."/>
            <person name="Davidsen T.M."/>
            <person name="Wayne K.J."/>
            <person name="Tettelin H."/>
            <person name="Glass J.I."/>
            <person name="Rusch D."/>
            <person name="Podicherti R."/>
            <person name="Tsui H.-C.T."/>
            <person name="Winkler M.E."/>
        </authorList>
    </citation>
    <scope>NUCLEOTIDE SEQUENCE</scope>
</reference>
<gene>
    <name evidence="2" type="ORF">METZ01_LOCUS76999</name>
</gene>
<dbReference type="SUPFAM" id="SSF56601">
    <property type="entry name" value="beta-lactamase/transpeptidase-like"/>
    <property type="match status" value="1"/>
</dbReference>
<dbReference type="PANTHER" id="PTHR43283:SF3">
    <property type="entry name" value="BETA-LACTAMASE FAMILY PROTEIN (AFU_ORTHOLOGUE AFUA_5G07500)"/>
    <property type="match status" value="1"/>
</dbReference>
<name>A0A381U7C5_9ZZZZ</name>
<accession>A0A381U7C5</accession>
<dbReference type="AlphaFoldDB" id="A0A381U7C5"/>
<dbReference type="PANTHER" id="PTHR43283">
    <property type="entry name" value="BETA-LACTAMASE-RELATED"/>
    <property type="match status" value="1"/>
</dbReference>
<sequence>MKLFTKSQFILSIIFILCFSCEKPQFAFEKDSLNAIIGKFVQKASHPFIHVRLEDRHGHVIYEHNSVNQNFLPDQKIDGQTLMRIWSMSKIVTISLFMDLVEDQIVSLDDPVIEYLPEFSNLYVATDANGNSLTMVDSISKICPHELRLNTSEMTLRHLINHEAGFYYATTQNQCINSKMAEVNLPKAMNSDDLINRFAKLPLIQRPGDSHFYGTNTTILGLVSERATGKDLNELIQSRMTGPLRITGLKYNLEPDEKLLPRFSGKDDILRFANDGDFDIFGPDFPSNRPENKIFLGGEGMIASSDGYCDFLRMLMNYGELNHKQFLKPETVEEITSPQTQLDNDWGYNGYNLWVTSDTLRKLGYGDRELWQGGGYEGTEFWIDSRRGFVGVKMSQLHPIPKSGHEFYNEFRGEVYRQIFAFEEKYGKAIRF</sequence>
<protein>
    <recommendedName>
        <fullName evidence="1">Beta-lactamase-related domain-containing protein</fullName>
    </recommendedName>
</protein>
<dbReference type="InterPro" id="IPR001466">
    <property type="entry name" value="Beta-lactam-related"/>
</dbReference>